<protein>
    <submittedName>
        <fullName evidence="1">Uncharacterized protein</fullName>
    </submittedName>
</protein>
<accession>A0A9I9E7E5</accession>
<dbReference type="AlphaFoldDB" id="A0A9I9E7E5"/>
<dbReference type="Gramene" id="MELO3C029806.2.1">
    <property type="protein sequence ID" value="MELO3C029806.2.1"/>
    <property type="gene ID" value="MELO3C029806.2"/>
</dbReference>
<organism evidence="1">
    <name type="scientific">Cucumis melo</name>
    <name type="common">Muskmelon</name>
    <dbReference type="NCBI Taxonomy" id="3656"/>
    <lineage>
        <taxon>Eukaryota</taxon>
        <taxon>Viridiplantae</taxon>
        <taxon>Streptophyta</taxon>
        <taxon>Embryophyta</taxon>
        <taxon>Tracheophyta</taxon>
        <taxon>Spermatophyta</taxon>
        <taxon>Magnoliopsida</taxon>
        <taxon>eudicotyledons</taxon>
        <taxon>Gunneridae</taxon>
        <taxon>Pentapetalae</taxon>
        <taxon>rosids</taxon>
        <taxon>fabids</taxon>
        <taxon>Cucurbitales</taxon>
        <taxon>Cucurbitaceae</taxon>
        <taxon>Benincaseae</taxon>
        <taxon>Cucumis</taxon>
    </lineage>
</organism>
<reference evidence="1" key="1">
    <citation type="submission" date="2023-03" db="UniProtKB">
        <authorList>
            <consortium name="EnsemblPlants"/>
        </authorList>
    </citation>
    <scope>IDENTIFICATION</scope>
</reference>
<evidence type="ECO:0000313" key="1">
    <source>
        <dbReference type="EnsemblPlants" id="MELO3C029806.2.1"/>
    </source>
</evidence>
<dbReference type="EnsemblPlants" id="MELO3C029806.2.1">
    <property type="protein sequence ID" value="MELO3C029806.2.1"/>
    <property type="gene ID" value="MELO3C029806.2"/>
</dbReference>
<sequence length="61" mass="7172">MTYIDTEPNWLCSPMMMMPTFGAGYCDYEVSIRYYDLGVGLSSSYMWMSVYQFLAHAWTQM</sequence>
<name>A0A9I9E7E5_CUCME</name>
<proteinExistence type="predicted"/>